<keyword evidence="6" id="KW-1185">Reference proteome</keyword>
<dbReference type="InterPro" id="IPR029000">
    <property type="entry name" value="Cyclophilin-like_dom_sf"/>
</dbReference>
<dbReference type="AlphaFoldDB" id="A0A0N9I1T2"/>
<evidence type="ECO:0000256" key="2">
    <source>
        <dbReference type="SAM" id="MobiDB-lite"/>
    </source>
</evidence>
<evidence type="ECO:0000313" key="6">
    <source>
        <dbReference type="Proteomes" id="UP000063699"/>
    </source>
</evidence>
<dbReference type="Gene3D" id="2.40.100.10">
    <property type="entry name" value="Cyclophilin-like"/>
    <property type="match status" value="1"/>
</dbReference>
<reference evidence="5 6" key="1">
    <citation type="submission" date="2015-07" db="EMBL/GenBank/DDBJ databases">
        <title>Genome sequencing of Kibdelosporangium phytohabitans.</title>
        <authorList>
            <person name="Qin S."/>
            <person name="Xing K."/>
        </authorList>
    </citation>
    <scope>NUCLEOTIDE SEQUENCE [LARGE SCALE GENOMIC DNA]</scope>
    <source>
        <strain evidence="5 6">KLBMP1111</strain>
    </source>
</reference>
<dbReference type="OrthoDB" id="5507614at2"/>
<dbReference type="KEGG" id="kphy:AOZ06_18535"/>
<organism evidence="5 6">
    <name type="scientific">Kibdelosporangium phytohabitans</name>
    <dbReference type="NCBI Taxonomy" id="860235"/>
    <lineage>
        <taxon>Bacteria</taxon>
        <taxon>Bacillati</taxon>
        <taxon>Actinomycetota</taxon>
        <taxon>Actinomycetes</taxon>
        <taxon>Pseudonocardiales</taxon>
        <taxon>Pseudonocardiaceae</taxon>
        <taxon>Kibdelosporangium</taxon>
    </lineage>
</organism>
<dbReference type="InterPro" id="IPR002130">
    <property type="entry name" value="Cyclophilin-type_PPIase_dom"/>
</dbReference>
<dbReference type="RefSeq" id="WP_054290555.1">
    <property type="nucleotide sequence ID" value="NZ_CP012752.1"/>
</dbReference>
<dbReference type="STRING" id="860235.AOZ06_18535"/>
<dbReference type="InterPro" id="IPR044666">
    <property type="entry name" value="Cyclophilin_A-like"/>
</dbReference>
<feature type="domain" description="PPIase cyclophilin-type" evidence="4">
    <location>
        <begin position="108"/>
        <end position="272"/>
    </location>
</feature>
<proteinExistence type="predicted"/>
<dbReference type="EMBL" id="CP012752">
    <property type="protein sequence ID" value="ALG08648.1"/>
    <property type="molecule type" value="Genomic_DNA"/>
</dbReference>
<sequence>MTYPQPGGPGGGKTNAPLIAGVVAVVLIVVASVLVAVLVPGRGSVDGVALAASDGGTTSSKRPTTSRKTTTPPTAGATKSCQYKATPGRPNTKDVGTPTNPAEVPASGTVTITLATSEGRIPVTLDRGKAACAVHSMLFLAEKKFFDASRCHRLTTAATLKVLQCGDPSATGQGGPGYEYASEDPTDFKPAGEGVVTYPAGYVAMANAGPDTNGSQFFLVYGDSTIPPNYPVLGTFDDTGKTTLGQVVANGVGDGSQDGEPKKPVTITEVTTG</sequence>
<dbReference type="GO" id="GO:0003755">
    <property type="term" value="F:peptidyl-prolyl cis-trans isomerase activity"/>
    <property type="evidence" value="ECO:0007669"/>
    <property type="project" value="InterPro"/>
</dbReference>
<feature type="region of interest" description="Disordered" evidence="2">
    <location>
        <begin position="48"/>
        <end position="105"/>
    </location>
</feature>
<feature type="region of interest" description="Disordered" evidence="2">
    <location>
        <begin position="251"/>
        <end position="273"/>
    </location>
</feature>
<feature type="compositionally biased region" description="Low complexity" evidence="2">
    <location>
        <begin position="57"/>
        <end position="79"/>
    </location>
</feature>
<feature type="transmembrane region" description="Helical" evidence="3">
    <location>
        <begin position="18"/>
        <end position="39"/>
    </location>
</feature>
<keyword evidence="3" id="KW-0472">Membrane</keyword>
<dbReference type="SUPFAM" id="SSF50891">
    <property type="entry name" value="Cyclophilin-like"/>
    <property type="match status" value="1"/>
</dbReference>
<evidence type="ECO:0000259" key="4">
    <source>
        <dbReference type="PROSITE" id="PS50072"/>
    </source>
</evidence>
<evidence type="ECO:0000313" key="5">
    <source>
        <dbReference type="EMBL" id="ALG08648.1"/>
    </source>
</evidence>
<keyword evidence="3" id="KW-0812">Transmembrane</keyword>
<keyword evidence="3" id="KW-1133">Transmembrane helix</keyword>
<dbReference type="PROSITE" id="PS50072">
    <property type="entry name" value="CSA_PPIASE_2"/>
    <property type="match status" value="1"/>
</dbReference>
<dbReference type="PANTHER" id="PTHR45625:SF3">
    <property type="entry name" value="PEPTIDYL-PROLYL CIS-TRANS ISOMERASE B-RELATED"/>
    <property type="match status" value="1"/>
</dbReference>
<dbReference type="Pfam" id="PF00160">
    <property type="entry name" value="Pro_isomerase"/>
    <property type="match status" value="1"/>
</dbReference>
<accession>A0A0N9I1T2</accession>
<dbReference type="PANTHER" id="PTHR45625">
    <property type="entry name" value="PEPTIDYL-PROLYL CIS-TRANS ISOMERASE-RELATED"/>
    <property type="match status" value="1"/>
</dbReference>
<name>A0A0N9I1T2_9PSEU</name>
<dbReference type="Proteomes" id="UP000063699">
    <property type="component" value="Chromosome"/>
</dbReference>
<gene>
    <name evidence="5" type="ORF">AOZ06_18535</name>
</gene>
<evidence type="ECO:0000256" key="1">
    <source>
        <dbReference type="ARBA" id="ARBA00002388"/>
    </source>
</evidence>
<comment type="function">
    <text evidence="1">PPIases accelerate the folding of proteins. It catalyzes the cis-trans isomerization of proline imidic peptide bonds in oligopeptides.</text>
</comment>
<evidence type="ECO:0000256" key="3">
    <source>
        <dbReference type="SAM" id="Phobius"/>
    </source>
</evidence>
<protein>
    <recommendedName>
        <fullName evidence="4">PPIase cyclophilin-type domain-containing protein</fullName>
    </recommendedName>
</protein>